<organism evidence="3 4">
    <name type="scientific">Lentinula lateritia</name>
    <dbReference type="NCBI Taxonomy" id="40482"/>
    <lineage>
        <taxon>Eukaryota</taxon>
        <taxon>Fungi</taxon>
        <taxon>Dikarya</taxon>
        <taxon>Basidiomycota</taxon>
        <taxon>Agaricomycotina</taxon>
        <taxon>Agaricomycetes</taxon>
        <taxon>Agaricomycetidae</taxon>
        <taxon>Agaricales</taxon>
        <taxon>Marasmiineae</taxon>
        <taxon>Omphalotaceae</taxon>
        <taxon>Lentinula</taxon>
    </lineage>
</organism>
<keyword evidence="4" id="KW-1185">Reference proteome</keyword>
<comment type="caution">
    <text evidence="3">The sequence shown here is derived from an EMBL/GenBank/DDBJ whole genome shotgun (WGS) entry which is preliminary data.</text>
</comment>
<feature type="region of interest" description="Disordered" evidence="1">
    <location>
        <begin position="162"/>
        <end position="186"/>
    </location>
</feature>
<reference evidence="3" key="1">
    <citation type="submission" date="2022-08" db="EMBL/GenBank/DDBJ databases">
        <title>A Global Phylogenomic Analysis of the Shiitake Genus Lentinula.</title>
        <authorList>
            <consortium name="DOE Joint Genome Institute"/>
            <person name="Sierra-Patev S."/>
            <person name="Min B."/>
            <person name="Naranjo-Ortiz M."/>
            <person name="Looney B."/>
            <person name="Konkel Z."/>
            <person name="Slot J.C."/>
            <person name="Sakamoto Y."/>
            <person name="Steenwyk J.L."/>
            <person name="Rokas A."/>
            <person name="Carro J."/>
            <person name="Camarero S."/>
            <person name="Ferreira P."/>
            <person name="Molpeceres G."/>
            <person name="Ruiz-Duenas F.J."/>
            <person name="Serrano A."/>
            <person name="Henrissat B."/>
            <person name="Drula E."/>
            <person name="Hughes K.W."/>
            <person name="Mata J.L."/>
            <person name="Ishikawa N.K."/>
            <person name="Vargas-Isla R."/>
            <person name="Ushijima S."/>
            <person name="Smith C.A."/>
            <person name="Ahrendt S."/>
            <person name="Andreopoulos W."/>
            <person name="He G."/>
            <person name="Labutti K."/>
            <person name="Lipzen A."/>
            <person name="Ng V."/>
            <person name="Riley R."/>
            <person name="Sandor L."/>
            <person name="Barry K."/>
            <person name="Martinez A.T."/>
            <person name="Xiao Y."/>
            <person name="Gibbons J.G."/>
            <person name="Terashima K."/>
            <person name="Grigoriev I.V."/>
            <person name="Hibbett D.S."/>
        </authorList>
    </citation>
    <scope>NUCLEOTIDE SEQUENCE</scope>
    <source>
        <strain evidence="3">RHP3577 ss4</strain>
    </source>
</reference>
<proteinExistence type="predicted"/>
<sequence length="300" mass="33127">MQFARIYVIVCALSLFCFACAIPLPYDNVVSSHLNNESSAPAQDQGASTHLVTLAPAVLTQAHESSGSSAHHGDALRVIFRGWDLGNPNGHYNPEIDKAARDVVRTYLWRGNHRYHGQRTVQFIGHYPLDFIDKGIDIAFEVYDPLEQEPCTPWCQGVAKKTGGSSTGSLNKTTPSTQAHASSGSSAHHGDALQVIFRGWDLGNPNGHYNPEIDKAARDVVRTYLWRGNHHYNGQRTVQFIGHFPFDDVHEGSDIVFEVYDPLKQAPCTPWCQGVAKKEDGSSTGSLTKSTTSRKTWHTK</sequence>
<evidence type="ECO:0000313" key="4">
    <source>
        <dbReference type="Proteomes" id="UP001150217"/>
    </source>
</evidence>
<evidence type="ECO:0000313" key="3">
    <source>
        <dbReference type="EMBL" id="KAJ4481330.1"/>
    </source>
</evidence>
<feature type="region of interest" description="Disordered" evidence="1">
    <location>
        <begin position="276"/>
        <end position="300"/>
    </location>
</feature>
<feature type="chain" id="PRO_5045907163" evidence="2">
    <location>
        <begin position="22"/>
        <end position="300"/>
    </location>
</feature>
<feature type="signal peptide" evidence="2">
    <location>
        <begin position="1"/>
        <end position="21"/>
    </location>
</feature>
<keyword evidence="2" id="KW-0732">Signal</keyword>
<protein>
    <submittedName>
        <fullName evidence="3">Uncharacterized protein</fullName>
    </submittedName>
</protein>
<evidence type="ECO:0000256" key="1">
    <source>
        <dbReference type="SAM" id="MobiDB-lite"/>
    </source>
</evidence>
<feature type="compositionally biased region" description="Low complexity" evidence="1">
    <location>
        <begin position="282"/>
        <end position="294"/>
    </location>
</feature>
<feature type="compositionally biased region" description="Polar residues" evidence="1">
    <location>
        <begin position="163"/>
        <end position="178"/>
    </location>
</feature>
<dbReference type="EMBL" id="JANVFT010000059">
    <property type="protein sequence ID" value="KAJ4481330.1"/>
    <property type="molecule type" value="Genomic_DNA"/>
</dbReference>
<accession>A0ABQ8VA15</accession>
<evidence type="ECO:0000256" key="2">
    <source>
        <dbReference type="SAM" id="SignalP"/>
    </source>
</evidence>
<gene>
    <name evidence="3" type="ORF">C8R41DRAFT_868988</name>
</gene>
<name>A0ABQ8VA15_9AGAR</name>
<dbReference type="Proteomes" id="UP001150217">
    <property type="component" value="Unassembled WGS sequence"/>
</dbReference>